<dbReference type="PANTHER" id="PTHR34222">
    <property type="entry name" value="GAG_PRE-INTEGRS DOMAIN-CONTAINING PROTEIN"/>
    <property type="match status" value="1"/>
</dbReference>
<gene>
    <name evidence="1" type="ORF">BUALT_Bualt05G0080800</name>
</gene>
<protein>
    <submittedName>
        <fullName evidence="1">Uncharacterized protein</fullName>
    </submittedName>
</protein>
<dbReference type="EMBL" id="WHWC01000005">
    <property type="protein sequence ID" value="KAG8382472.1"/>
    <property type="molecule type" value="Genomic_DNA"/>
</dbReference>
<dbReference type="AlphaFoldDB" id="A0AAV6XQZ0"/>
<accession>A0AAV6XQZ0</accession>
<comment type="caution">
    <text evidence="1">The sequence shown here is derived from an EMBL/GenBank/DDBJ whole genome shotgun (WGS) entry which is preliminary data.</text>
</comment>
<name>A0AAV6XQZ0_9LAMI</name>
<sequence>MQFLMGLTDSFKPVRGQILLMKPLPSLEDAYSMVQQEERQMDMSIFVPLEDATAALLAPHNAHSLSPSITLLLPISNHFQKSQSNNVGYGSLNSPSTSHGSLSMGNYANGVTFSQQQIPSAIAPSPSALKLTHGQDPVQKIPMVLGRQLGSLYCLASTSQDSSSFYAPTAHVVDLFRGGAIIVNLGWRRSIGRFQWSDVVAKLLWIMGYASGKRVNGMVAIWVGRAAAVRSLSGGSNHGDDGGSCEVGLATTVQTSVQVFICFLAH</sequence>
<evidence type="ECO:0000313" key="1">
    <source>
        <dbReference type="EMBL" id="KAG8382472.1"/>
    </source>
</evidence>
<dbReference type="PANTHER" id="PTHR34222:SF99">
    <property type="entry name" value="PROTEIN, PUTATIVE-RELATED"/>
    <property type="match status" value="1"/>
</dbReference>
<evidence type="ECO:0000313" key="2">
    <source>
        <dbReference type="Proteomes" id="UP000826271"/>
    </source>
</evidence>
<dbReference type="Proteomes" id="UP000826271">
    <property type="component" value="Unassembled WGS sequence"/>
</dbReference>
<reference evidence="1" key="1">
    <citation type="submission" date="2019-10" db="EMBL/GenBank/DDBJ databases">
        <authorList>
            <person name="Zhang R."/>
            <person name="Pan Y."/>
            <person name="Wang J."/>
            <person name="Ma R."/>
            <person name="Yu S."/>
        </authorList>
    </citation>
    <scope>NUCLEOTIDE SEQUENCE</scope>
    <source>
        <strain evidence="1">LA-IB0</strain>
        <tissue evidence="1">Leaf</tissue>
    </source>
</reference>
<organism evidence="1 2">
    <name type="scientific">Buddleja alternifolia</name>
    <dbReference type="NCBI Taxonomy" id="168488"/>
    <lineage>
        <taxon>Eukaryota</taxon>
        <taxon>Viridiplantae</taxon>
        <taxon>Streptophyta</taxon>
        <taxon>Embryophyta</taxon>
        <taxon>Tracheophyta</taxon>
        <taxon>Spermatophyta</taxon>
        <taxon>Magnoliopsida</taxon>
        <taxon>eudicotyledons</taxon>
        <taxon>Gunneridae</taxon>
        <taxon>Pentapetalae</taxon>
        <taxon>asterids</taxon>
        <taxon>lamiids</taxon>
        <taxon>Lamiales</taxon>
        <taxon>Scrophulariaceae</taxon>
        <taxon>Buddlejeae</taxon>
        <taxon>Buddleja</taxon>
    </lineage>
</organism>
<proteinExistence type="predicted"/>
<keyword evidence="2" id="KW-1185">Reference proteome</keyword>